<protein>
    <recommendedName>
        <fullName evidence="6">Amino acid transporter</fullName>
    </recommendedName>
</protein>
<keyword evidence="2 6" id="KW-0813">Transport</keyword>
<accession>A0AA36B4L6</accession>
<keyword evidence="4 6" id="KW-1133">Transmembrane helix</keyword>
<feature type="compositionally biased region" description="Polar residues" evidence="7">
    <location>
        <begin position="260"/>
        <end position="273"/>
    </location>
</feature>
<feature type="transmembrane region" description="Helical" evidence="6">
    <location>
        <begin position="556"/>
        <end position="575"/>
    </location>
</feature>
<keyword evidence="5 6" id="KW-0472">Membrane</keyword>
<gene>
    <name evidence="8" type="ORF">OCTVUL_1B009524</name>
</gene>
<dbReference type="PANTHER" id="PTHR11958:SF63">
    <property type="entry name" value="AMINO ACID TRANSPORTER"/>
    <property type="match status" value="1"/>
</dbReference>
<feature type="region of interest" description="Disordered" evidence="7">
    <location>
        <begin position="385"/>
        <end position="418"/>
    </location>
</feature>
<dbReference type="GO" id="GO:0015175">
    <property type="term" value="F:neutral L-amino acid transmembrane transporter activity"/>
    <property type="evidence" value="ECO:0007669"/>
    <property type="project" value="TreeGrafter"/>
</dbReference>
<comment type="caution">
    <text evidence="6">Lacks conserved residue(s) required for the propagation of feature annotation.</text>
</comment>
<dbReference type="SUPFAM" id="SSF118215">
    <property type="entry name" value="Proton glutamate symport protein"/>
    <property type="match status" value="1"/>
</dbReference>
<keyword evidence="3 6" id="KW-0812">Transmembrane</keyword>
<keyword evidence="9" id="KW-1185">Reference proteome</keyword>
<comment type="similarity">
    <text evidence="6">Belongs to the dicarboxylate/amino acid:cation symporter (DAACS) (TC 2.A.23) family.</text>
</comment>
<reference evidence="8" key="1">
    <citation type="submission" date="2023-08" db="EMBL/GenBank/DDBJ databases">
        <authorList>
            <person name="Alioto T."/>
            <person name="Alioto T."/>
            <person name="Gomez Garrido J."/>
        </authorList>
    </citation>
    <scope>NUCLEOTIDE SEQUENCE</scope>
</reference>
<evidence type="ECO:0000313" key="9">
    <source>
        <dbReference type="Proteomes" id="UP001162480"/>
    </source>
</evidence>
<dbReference type="AlphaFoldDB" id="A0AA36B4L6"/>
<evidence type="ECO:0000256" key="3">
    <source>
        <dbReference type="ARBA" id="ARBA00022692"/>
    </source>
</evidence>
<evidence type="ECO:0000256" key="7">
    <source>
        <dbReference type="SAM" id="MobiDB-lite"/>
    </source>
</evidence>
<dbReference type="PRINTS" id="PR00173">
    <property type="entry name" value="EDTRNSPORT"/>
</dbReference>
<feature type="region of interest" description="Disordered" evidence="7">
    <location>
        <begin position="87"/>
        <end position="125"/>
    </location>
</feature>
<feature type="transmembrane region" description="Helical" evidence="6">
    <location>
        <begin position="596"/>
        <end position="614"/>
    </location>
</feature>
<evidence type="ECO:0000256" key="4">
    <source>
        <dbReference type="ARBA" id="ARBA00022989"/>
    </source>
</evidence>
<feature type="region of interest" description="Disordered" evidence="7">
    <location>
        <begin position="245"/>
        <end position="322"/>
    </location>
</feature>
<dbReference type="GO" id="GO:0005313">
    <property type="term" value="F:L-glutamate transmembrane transporter activity"/>
    <property type="evidence" value="ECO:0007669"/>
    <property type="project" value="TreeGrafter"/>
</dbReference>
<dbReference type="GO" id="GO:0015501">
    <property type="term" value="F:glutamate:sodium symporter activity"/>
    <property type="evidence" value="ECO:0007669"/>
    <property type="project" value="TreeGrafter"/>
</dbReference>
<organism evidence="8 9">
    <name type="scientific">Octopus vulgaris</name>
    <name type="common">Common octopus</name>
    <dbReference type="NCBI Taxonomy" id="6645"/>
    <lineage>
        <taxon>Eukaryota</taxon>
        <taxon>Metazoa</taxon>
        <taxon>Spiralia</taxon>
        <taxon>Lophotrochozoa</taxon>
        <taxon>Mollusca</taxon>
        <taxon>Cephalopoda</taxon>
        <taxon>Coleoidea</taxon>
        <taxon>Octopodiformes</taxon>
        <taxon>Octopoda</taxon>
        <taxon>Incirrata</taxon>
        <taxon>Octopodidae</taxon>
        <taxon>Octopus</taxon>
    </lineage>
</organism>
<evidence type="ECO:0000256" key="5">
    <source>
        <dbReference type="ARBA" id="ARBA00023136"/>
    </source>
</evidence>
<dbReference type="Gene3D" id="1.10.3860.10">
    <property type="entry name" value="Sodium:dicarboxylate symporter"/>
    <property type="match status" value="1"/>
</dbReference>
<evidence type="ECO:0000256" key="1">
    <source>
        <dbReference type="ARBA" id="ARBA00004141"/>
    </source>
</evidence>
<dbReference type="InterPro" id="IPR036458">
    <property type="entry name" value="Na:dicarbo_symporter_sf"/>
</dbReference>
<evidence type="ECO:0000256" key="2">
    <source>
        <dbReference type="ARBA" id="ARBA00022448"/>
    </source>
</evidence>
<dbReference type="EMBL" id="OX597821">
    <property type="protein sequence ID" value="CAI9727076.1"/>
    <property type="molecule type" value="Genomic_DNA"/>
</dbReference>
<sequence length="771" mass="85982">MTDMFKINIVADTNLCLTRKLSWSLDNEIKPRFEESPRNSNVALSSLDRLHREDNSKDRYSLAASFGINTAVFGDQLHTRSIQLEKMKQLDSSPSSRVSPVETECTERVNTPETVDKDLPSETASKTLHEEKMDKVENSLIDIQPPRDELQEENNESALDGEKTLQMLSACSADEENQTMQSFESDNTIKQEVQTDIHNLEFNQTGKKMDESSSVCGETNIFAVSDSVSSVDEVDNLIQVSDCRTSFNEEETSSLKDSDVPSTDLSKTDSTVNFGDMNPASDNEEDSLSECTATYNRAEQENRPSSSEGESSSLKDGDIPLTDLSKTDLTDISEDMNPVFNNQDASLFDGATTYNNTEQETAFTSVGYEPSVKCCIRDSISENNVKSSPVCQNESSTQNNSNCNKFSSNTIEESTSSPVHFRKKIRKMEILRIPTKTSQKRKKKTLEIAQKDAPIFDVDTTIYVEEDNSSPVIANGLHLNENSRECSDESLSTRHQRNSMNNTKKSNCFSSASNTVTTVQKFFVTVDSSSSDSELSTTSDDDNQCRQKCKKCKTHSLNLLAFLASVFALVTGTCLRSVISSRDYRTILYLRLPGQLFTNVLQMLAIPLIISGLISNLASLDRGLARRICLRTFFYYSITSFIALMTGVILALTIQPGQFGVNLTVEKQAVPKVNILDVMSDLLRTWIFLSKVRGTTKTADTSSYNLEEKLIASAWAHDRVHSGKIMEDVRHDFTARFGRLAPPKKTILRRELKLFLTGSIKDKPRTGQPST</sequence>
<dbReference type="InterPro" id="IPR001991">
    <property type="entry name" value="Na-dicarboxylate_symporter"/>
</dbReference>
<name>A0AA36B4L6_OCTVU</name>
<dbReference type="Proteomes" id="UP001162480">
    <property type="component" value="Chromosome 8"/>
</dbReference>
<evidence type="ECO:0000313" key="8">
    <source>
        <dbReference type="EMBL" id="CAI9727076.1"/>
    </source>
</evidence>
<keyword evidence="6" id="KW-0769">Symport</keyword>
<comment type="subcellular location">
    <subcellularLocation>
        <location evidence="1 6">Membrane</location>
        <topology evidence="1 6">Multi-pass membrane protein</topology>
    </subcellularLocation>
</comment>
<proteinExistence type="inferred from homology"/>
<dbReference type="PANTHER" id="PTHR11958">
    <property type="entry name" value="SODIUM/DICARBOXYLATE SYMPORTER-RELATED"/>
    <property type="match status" value="1"/>
</dbReference>
<dbReference type="Pfam" id="PF00375">
    <property type="entry name" value="SDF"/>
    <property type="match status" value="1"/>
</dbReference>
<feature type="transmembrane region" description="Helical" evidence="6">
    <location>
        <begin position="634"/>
        <end position="654"/>
    </location>
</feature>
<dbReference type="InterPro" id="IPR050746">
    <property type="entry name" value="DAACS"/>
</dbReference>
<evidence type="ECO:0000256" key="6">
    <source>
        <dbReference type="RuleBase" id="RU361216"/>
    </source>
</evidence>
<dbReference type="GO" id="GO:0005886">
    <property type="term" value="C:plasma membrane"/>
    <property type="evidence" value="ECO:0007669"/>
    <property type="project" value="TreeGrafter"/>
</dbReference>